<keyword evidence="3" id="KW-1185">Reference proteome</keyword>
<feature type="transmembrane region" description="Helical" evidence="1">
    <location>
        <begin position="21"/>
        <end position="41"/>
    </location>
</feature>
<comment type="caution">
    <text evidence="2">The sequence shown here is derived from an EMBL/GenBank/DDBJ whole genome shotgun (WGS) entry which is preliminary data.</text>
</comment>
<dbReference type="Proteomes" id="UP000003973">
    <property type="component" value="Unassembled WGS sequence"/>
</dbReference>
<dbReference type="Pfam" id="PF05359">
    <property type="entry name" value="DUF748"/>
    <property type="match status" value="1"/>
</dbReference>
<dbReference type="AlphaFoldDB" id="C3X6W9"/>
<dbReference type="HOGENOM" id="CLU_005680_1_0_4"/>
<reference evidence="2" key="1">
    <citation type="submission" date="2011-10" db="EMBL/GenBank/DDBJ databases">
        <title>The Genome Sequence of Oxalobacter formigenes HOxBLS.</title>
        <authorList>
            <consortium name="The Broad Institute Genome Sequencing Platform"/>
            <person name="Earl A."/>
            <person name="Ward D."/>
            <person name="Feldgarden M."/>
            <person name="Gevers D."/>
            <person name="Allison M.J."/>
            <person name="Humphrey S."/>
            <person name="Young S.K."/>
            <person name="Zeng Q."/>
            <person name="Gargeya S."/>
            <person name="Fitzgerald M."/>
            <person name="Haas B."/>
            <person name="Abouelleil A."/>
            <person name="Alvarado L."/>
            <person name="Arachchi H.M."/>
            <person name="Berlin A."/>
            <person name="Brown A."/>
            <person name="Chapman S.B."/>
            <person name="Chen Z."/>
            <person name="Dunbar C."/>
            <person name="Freedman E."/>
            <person name="Gearin G."/>
            <person name="Goldberg J."/>
            <person name="Griggs A."/>
            <person name="Gujja S."/>
            <person name="Heiman D."/>
            <person name="Howarth C."/>
            <person name="Larson L."/>
            <person name="Lui A."/>
            <person name="MacDonald P.J.P."/>
            <person name="Montmayeur A."/>
            <person name="Murphy C."/>
            <person name="Neiman D."/>
            <person name="Pearson M."/>
            <person name="Priest M."/>
            <person name="Roberts A."/>
            <person name="Saif S."/>
            <person name="Shea T."/>
            <person name="Shenoy N."/>
            <person name="Sisk P."/>
            <person name="Stolte C."/>
            <person name="Sykes S."/>
            <person name="Wortman J."/>
            <person name="Nusbaum C."/>
            <person name="Birren B."/>
        </authorList>
    </citation>
    <scope>NUCLEOTIDE SEQUENCE [LARGE SCALE GENOMIC DNA]</scope>
    <source>
        <strain evidence="2">HOxBLS</strain>
    </source>
</reference>
<dbReference type="eggNOG" id="COG2982">
    <property type="taxonomic scope" value="Bacteria"/>
</dbReference>
<evidence type="ECO:0000256" key="1">
    <source>
        <dbReference type="SAM" id="Phobius"/>
    </source>
</evidence>
<dbReference type="GO" id="GO:0005886">
    <property type="term" value="C:plasma membrane"/>
    <property type="evidence" value="ECO:0007669"/>
    <property type="project" value="TreeGrafter"/>
</dbReference>
<dbReference type="Gene3D" id="3.30.1330.60">
    <property type="entry name" value="OmpA-like domain"/>
    <property type="match status" value="1"/>
</dbReference>
<dbReference type="GO" id="GO:0090313">
    <property type="term" value="P:regulation of protein targeting to membrane"/>
    <property type="evidence" value="ECO:0007669"/>
    <property type="project" value="TreeGrafter"/>
</dbReference>
<gene>
    <name evidence="2" type="ORF">OFAG_00035</name>
</gene>
<evidence type="ECO:0008006" key="4">
    <source>
        <dbReference type="Google" id="ProtNLM"/>
    </source>
</evidence>
<sequence>MQNPLKKLNPGGYWRKPLFRWILAAVVFLFVAYGVVGYFVIPGVIESKAQQFVSEKFRRNLHFRKVSFNPLTLTVDFDKMHLTEPEQEDDFVTFDRLTVNLSGQSLFRMAPVIEEIKLANPRVHLVRSGSNRYNFDDFIAFAMEPGEDDSPARFSINNIRVVNAVVEFDDLPQKKRHLVDELNVSIPFVSSIPSQVDIFVDLAISGRFNGEKIELAGKARPFYRDKDGMVTVKLDGISLPSYMDYLPFQPNFVLKDGKLSLDLDVGFGKPEDNRSALTIGGNLTLTSLWLTEKGGKTLLKMPEMGVDIARSDILSGNIGLSHIRLKQPELYLDRNKAGQWNVERLARIDMKKIPEKADSGNLKADKTHKESLLWSIALGQLTLEEGQLQIHDQVQVVPANFSMRNFGLNAGDIVLDISGRNATVGKLVSTGTQVQFVHGKLNFPEDKKRIRKSAQKTVSEMEAQTGFGFHVNRLELNDWGVHFENRDAGKPVVTRIDGLNVAIDHLSDNTEQPVQLSVNAGVNRRGTIAVNGSLNLSPFVADLDLNLKDVDVRFIQPYIEDFVNLSLKQADLTVQGKLRLSQTKRQAIQGRFTGDAGISRLVTVDQLSKQPFVSWKALSFKGIRADLAPLSVVVDQVGLNGLSARVILSSAGRLNLQDVLRSETGGKKSLTESEEKTEKALTNTDSGTANTVVADAVPPKKNERPAYSVRIKKWRLNNGNIRFSDNFIRPRYTANLVNLRGSLSGLTTDPEKRAAVDIRGRVNGAPLVIAGTINPLGESLALDITANVKGMELAQFSAYSGKYIGYGIEKGKLSFDVAYQVENGQLSAENALILDQLTLGDKVESESAINLPIQLALALLKDRHGVIDIRLPIGGSLNDPEFSVGGIIFRVFVNLVQKAVTAPFSLLASLAGDTEELSWLAFEPGSSVITGSEQKKLESLAKALGNRPALTLEIAGKYDPVIDSDGLGKQMILRKVRAMKAGEPGERADGQKAAVSDREYPDLLKRLYSDEDFKKPRNWIGFSKSLPVPEMEKLLSRHFAGKKDDLILLANRRAQAVKEWLASKGGIPEERLFVLASKARNTEGDESGNRVDFSLK</sequence>
<keyword evidence="1" id="KW-0812">Transmembrane</keyword>
<dbReference type="InterPro" id="IPR008023">
    <property type="entry name" value="DUF748"/>
</dbReference>
<accession>C3X6W9</accession>
<evidence type="ECO:0000313" key="2">
    <source>
        <dbReference type="EMBL" id="EEO26882.1"/>
    </source>
</evidence>
<keyword evidence="1" id="KW-1133">Transmembrane helix</keyword>
<proteinExistence type="predicted"/>
<protein>
    <recommendedName>
        <fullName evidence="4">DUF748 domain-containing protein</fullName>
    </recommendedName>
</protein>
<name>C3X6W9_9BURK</name>
<organism evidence="2 3">
    <name type="scientific">Oxalobacter paraformigenes</name>
    <dbReference type="NCBI Taxonomy" id="556268"/>
    <lineage>
        <taxon>Bacteria</taxon>
        <taxon>Pseudomonadati</taxon>
        <taxon>Pseudomonadota</taxon>
        <taxon>Betaproteobacteria</taxon>
        <taxon>Burkholderiales</taxon>
        <taxon>Oxalobacteraceae</taxon>
        <taxon>Oxalobacter</taxon>
    </lineage>
</organism>
<dbReference type="InterPro" id="IPR052894">
    <property type="entry name" value="AsmA-related"/>
</dbReference>
<keyword evidence="1" id="KW-0472">Membrane</keyword>
<dbReference type="RefSeq" id="WP_005875567.1">
    <property type="nucleotide sequence ID" value="NZ_CABMNL010000001.1"/>
</dbReference>
<dbReference type="eggNOG" id="COG2885">
    <property type="taxonomic scope" value="Bacteria"/>
</dbReference>
<dbReference type="PANTHER" id="PTHR30441:SF8">
    <property type="entry name" value="DUF748 DOMAIN-CONTAINING PROTEIN"/>
    <property type="match status" value="1"/>
</dbReference>
<evidence type="ECO:0000313" key="3">
    <source>
        <dbReference type="Proteomes" id="UP000003973"/>
    </source>
</evidence>
<dbReference type="EMBL" id="ACDP02000029">
    <property type="protein sequence ID" value="EEO26882.1"/>
    <property type="molecule type" value="Genomic_DNA"/>
</dbReference>
<dbReference type="PANTHER" id="PTHR30441">
    <property type="entry name" value="DUF748 DOMAIN-CONTAINING PROTEIN"/>
    <property type="match status" value="1"/>
</dbReference>
<dbReference type="InterPro" id="IPR036737">
    <property type="entry name" value="OmpA-like_sf"/>
</dbReference>